<evidence type="ECO:0000256" key="2">
    <source>
        <dbReference type="ARBA" id="ARBA00023242"/>
    </source>
</evidence>
<dbReference type="PANTHER" id="PTHR33137">
    <property type="entry name" value="MEDIATOR OF RNA POLYMERASE II TRANSCRIPTION SUBUNIT 15A-RELATED"/>
    <property type="match status" value="1"/>
</dbReference>
<dbReference type="EnsemblPlants" id="Bo5g030880.1">
    <property type="protein sequence ID" value="Bo5g030880.1"/>
    <property type="gene ID" value="Bo5g030880"/>
</dbReference>
<dbReference type="OMA" id="WVANQGT"/>
<evidence type="ECO:0000313" key="4">
    <source>
        <dbReference type="EnsemblPlants" id="Bo5g030880.1"/>
    </source>
</evidence>
<dbReference type="InterPro" id="IPR036529">
    <property type="entry name" value="KIX_dom_sf"/>
</dbReference>
<dbReference type="GO" id="GO:0005634">
    <property type="term" value="C:nucleus"/>
    <property type="evidence" value="ECO:0007669"/>
    <property type="project" value="UniProtKB-SubCell"/>
</dbReference>
<dbReference type="HOGENOM" id="CLU_066541_0_0_1"/>
<dbReference type="Proteomes" id="UP000032141">
    <property type="component" value="Chromosome C5"/>
</dbReference>
<protein>
    <recommendedName>
        <fullName evidence="3">Mediator complex subunit 15 KIX domain-containing protein</fullName>
    </recommendedName>
</protein>
<feature type="domain" description="Mediator complex subunit 15 KIX" evidence="3">
    <location>
        <begin position="41"/>
        <end position="82"/>
    </location>
</feature>
<dbReference type="GO" id="GO:0003713">
    <property type="term" value="F:transcription coactivator activity"/>
    <property type="evidence" value="ECO:0007669"/>
    <property type="project" value="InterPro"/>
</dbReference>
<evidence type="ECO:0000259" key="3">
    <source>
        <dbReference type="Pfam" id="PF16987"/>
    </source>
</evidence>
<reference evidence="4 5" key="1">
    <citation type="journal article" date="2014" name="Genome Biol.">
        <title>Transcriptome and methylome profiling reveals relics of genome dominance in the mesopolyploid Brassica oleracea.</title>
        <authorList>
            <person name="Parkin I.A."/>
            <person name="Koh C."/>
            <person name="Tang H."/>
            <person name="Robinson S.J."/>
            <person name="Kagale S."/>
            <person name="Clarke W.E."/>
            <person name="Town C.D."/>
            <person name="Nixon J."/>
            <person name="Krishnakumar V."/>
            <person name="Bidwell S.L."/>
            <person name="Denoeud F."/>
            <person name="Belcram H."/>
            <person name="Links M.G."/>
            <person name="Just J."/>
            <person name="Clarke C."/>
            <person name="Bender T."/>
            <person name="Huebert T."/>
            <person name="Mason A.S."/>
            <person name="Pires J.C."/>
            <person name="Barker G."/>
            <person name="Moore J."/>
            <person name="Walley P.G."/>
            <person name="Manoli S."/>
            <person name="Batley J."/>
            <person name="Edwards D."/>
            <person name="Nelson M.N."/>
            <person name="Wang X."/>
            <person name="Paterson A.H."/>
            <person name="King G."/>
            <person name="Bancroft I."/>
            <person name="Chalhoub B."/>
            <person name="Sharpe A.G."/>
        </authorList>
    </citation>
    <scope>NUCLEOTIDE SEQUENCE</scope>
    <source>
        <strain evidence="4 5">cv. TO1000</strain>
    </source>
</reference>
<evidence type="ECO:0000256" key="1">
    <source>
        <dbReference type="ARBA" id="ARBA00004123"/>
    </source>
</evidence>
<reference evidence="4" key="2">
    <citation type="submission" date="2015-03" db="UniProtKB">
        <authorList>
            <consortium name="EnsemblPlants"/>
        </authorList>
    </citation>
    <scope>IDENTIFICATION</scope>
</reference>
<accession>A0A0D3CBX9</accession>
<dbReference type="FunFam" id="1.10.246.20:FF:000003">
    <property type="entry name" value="Mediator of RNA polymerase II transcription subunit 15a"/>
    <property type="match status" value="1"/>
</dbReference>
<dbReference type="AlphaFoldDB" id="A0A0D3CBX9"/>
<sequence>MINNGNVEPFLLNEEPAIKSGDWRTQLPQGSRQNIVNKISRKIAARFEEKIFSSAVHQTDSLRKISMKILTMETKAQNAAGSDSSILADSNNLTLDEIMNHLIKDNAEPSLLNVEPAINSVDWRIQLPPDSRQKNINKLMETLKKHVPYSWQEGIEELERIAISFEELIFNTALNQVDYFCKISLKMQTMEEDDYFLVFYYMMICRLELTCIHI</sequence>
<dbReference type="PANTHER" id="PTHR33137:SF4">
    <property type="entry name" value="MEDIATOR OF RNA POLYMERASE II TRANSCRIPTION SUBUNIT 15A-RELATED"/>
    <property type="match status" value="1"/>
</dbReference>
<proteinExistence type="predicted"/>
<dbReference type="STRING" id="109376.A0A0D3CBX9"/>
<organism evidence="4 5">
    <name type="scientific">Brassica oleracea var. oleracea</name>
    <dbReference type="NCBI Taxonomy" id="109376"/>
    <lineage>
        <taxon>Eukaryota</taxon>
        <taxon>Viridiplantae</taxon>
        <taxon>Streptophyta</taxon>
        <taxon>Embryophyta</taxon>
        <taxon>Tracheophyta</taxon>
        <taxon>Spermatophyta</taxon>
        <taxon>Magnoliopsida</taxon>
        <taxon>eudicotyledons</taxon>
        <taxon>Gunneridae</taxon>
        <taxon>Pentapetalae</taxon>
        <taxon>rosids</taxon>
        <taxon>malvids</taxon>
        <taxon>Brassicales</taxon>
        <taxon>Brassicaceae</taxon>
        <taxon>Brassiceae</taxon>
        <taxon>Brassica</taxon>
    </lineage>
</organism>
<dbReference type="InterPro" id="IPR036546">
    <property type="entry name" value="MED15_KIX"/>
</dbReference>
<dbReference type="Gene3D" id="1.10.246.20">
    <property type="entry name" value="Coactivator CBP, KIX domain"/>
    <property type="match status" value="2"/>
</dbReference>
<dbReference type="InterPro" id="IPR044661">
    <property type="entry name" value="MED15a/b/c-like"/>
</dbReference>
<dbReference type="Gramene" id="Bo5g030880.1">
    <property type="protein sequence ID" value="Bo5g030880.1"/>
    <property type="gene ID" value="Bo5g030880"/>
</dbReference>
<keyword evidence="5" id="KW-1185">Reference proteome</keyword>
<dbReference type="GO" id="GO:0031490">
    <property type="term" value="F:chromatin DNA binding"/>
    <property type="evidence" value="ECO:0007669"/>
    <property type="project" value="InterPro"/>
</dbReference>
<dbReference type="Pfam" id="PF16987">
    <property type="entry name" value="KIX_2"/>
    <property type="match status" value="2"/>
</dbReference>
<keyword evidence="2" id="KW-0539">Nucleus</keyword>
<feature type="domain" description="Mediator complex subunit 15 KIX" evidence="3">
    <location>
        <begin position="121"/>
        <end position="193"/>
    </location>
</feature>
<dbReference type="eggNOG" id="ENOG502SQ1A">
    <property type="taxonomic scope" value="Eukaryota"/>
</dbReference>
<evidence type="ECO:0000313" key="5">
    <source>
        <dbReference type="Proteomes" id="UP000032141"/>
    </source>
</evidence>
<comment type="subcellular location">
    <subcellularLocation>
        <location evidence="1">Nucleus</location>
    </subcellularLocation>
</comment>
<name>A0A0D3CBX9_BRAOL</name>